<feature type="region of interest" description="Disordered" evidence="1">
    <location>
        <begin position="414"/>
        <end position="435"/>
    </location>
</feature>
<comment type="caution">
    <text evidence="4">The sequence shown here is derived from an EMBL/GenBank/DDBJ whole genome shotgun (WGS) entry which is preliminary data.</text>
</comment>
<dbReference type="SUPFAM" id="SSF51338">
    <property type="entry name" value="Composite domain of metallo-dependent hydrolases"/>
    <property type="match status" value="1"/>
</dbReference>
<keyword evidence="2" id="KW-0732">Signal</keyword>
<dbReference type="Gene3D" id="3.20.20.140">
    <property type="entry name" value="Metal-dependent hydrolases"/>
    <property type="match status" value="1"/>
</dbReference>
<dbReference type="Proteomes" id="UP001251524">
    <property type="component" value="Unassembled WGS sequence"/>
</dbReference>
<dbReference type="InterPro" id="IPR006680">
    <property type="entry name" value="Amidohydro-rel"/>
</dbReference>
<organism evidence="4 5">
    <name type="scientific">Lysobacter niastensis</name>
    <dbReference type="NCBI Taxonomy" id="380629"/>
    <lineage>
        <taxon>Bacteria</taxon>
        <taxon>Pseudomonadati</taxon>
        <taxon>Pseudomonadota</taxon>
        <taxon>Gammaproteobacteria</taxon>
        <taxon>Lysobacterales</taxon>
        <taxon>Lysobacteraceae</taxon>
        <taxon>Lysobacter</taxon>
    </lineage>
</organism>
<keyword evidence="5" id="KW-1185">Reference proteome</keyword>
<dbReference type="PANTHER" id="PTHR43135">
    <property type="entry name" value="ALPHA-D-RIBOSE 1-METHYLPHOSPHONATE 5-TRIPHOSPHATE DIPHOSPHATASE"/>
    <property type="match status" value="1"/>
</dbReference>
<dbReference type="Gene3D" id="2.30.40.10">
    <property type="entry name" value="Urease, subunit C, domain 1"/>
    <property type="match status" value="1"/>
</dbReference>
<evidence type="ECO:0000256" key="2">
    <source>
        <dbReference type="SAM" id="SignalP"/>
    </source>
</evidence>
<name>A0ABU1W6M9_9GAMM</name>
<reference evidence="4 5" key="1">
    <citation type="submission" date="2023-07" db="EMBL/GenBank/DDBJ databases">
        <title>Sorghum-associated microbial communities from plants grown in Nebraska, USA.</title>
        <authorList>
            <person name="Schachtman D."/>
        </authorList>
    </citation>
    <scope>NUCLEOTIDE SEQUENCE [LARGE SCALE GENOMIC DNA]</scope>
    <source>
        <strain evidence="4 5">BE198</strain>
    </source>
</reference>
<dbReference type="Pfam" id="PF01979">
    <property type="entry name" value="Amidohydro_1"/>
    <property type="match status" value="1"/>
</dbReference>
<evidence type="ECO:0000313" key="5">
    <source>
        <dbReference type="Proteomes" id="UP001251524"/>
    </source>
</evidence>
<feature type="chain" id="PRO_5046864823" description="Amidohydrolase-related domain-containing protein" evidence="2">
    <location>
        <begin position="24"/>
        <end position="435"/>
    </location>
</feature>
<evidence type="ECO:0000256" key="1">
    <source>
        <dbReference type="SAM" id="MobiDB-lite"/>
    </source>
</evidence>
<protein>
    <recommendedName>
        <fullName evidence="3">Amidohydrolase-related domain-containing protein</fullName>
    </recommendedName>
</protein>
<feature type="domain" description="Amidohydrolase-related" evidence="3">
    <location>
        <begin position="268"/>
        <end position="383"/>
    </location>
</feature>
<proteinExistence type="predicted"/>
<evidence type="ECO:0000259" key="3">
    <source>
        <dbReference type="Pfam" id="PF01979"/>
    </source>
</evidence>
<evidence type="ECO:0000313" key="4">
    <source>
        <dbReference type="EMBL" id="MDR7133248.1"/>
    </source>
</evidence>
<feature type="signal peptide" evidence="2">
    <location>
        <begin position="1"/>
        <end position="23"/>
    </location>
</feature>
<dbReference type="SUPFAM" id="SSF51556">
    <property type="entry name" value="Metallo-dependent hydrolases"/>
    <property type="match status" value="1"/>
</dbReference>
<dbReference type="EMBL" id="JAVDVY010000001">
    <property type="protein sequence ID" value="MDR7133248.1"/>
    <property type="molecule type" value="Genomic_DNA"/>
</dbReference>
<dbReference type="InterPro" id="IPR011059">
    <property type="entry name" value="Metal-dep_hydrolase_composite"/>
</dbReference>
<sequence>MRRLARTALAAATLSLVAMGAHAQEVLIRNATVHTATAQGSLQNADVLVSGGTIRAIGTGLAAPANAQVIDAQGRPLTPTLFGGITEIGLEEVSGEKETVDETLTLGANKEMTVRPEFDVTLAYNPASVLVPVTRIEGIGWTLLGAGTGAGGSIVAGQGGVVRLDGSADPVGPRELFLKLGSDASGLTGNSRAAQWMILDQLIDEARGRIAPDSHAALLTPAGRAALAKYLGGGGRVVVAVNRAADIRQLLRWSARHNVRIAIAGGAEAWQLAPQLAQAKVPVFVDPLANLPADFDRIGATMDNAARLHAAGVQVGFSQSGDASHNARKVRQLAGNAVAAGLPWADGLAGLTRVPAETFGVADRFGTIAPGKRADLVLWSGDPLEVSSVALQVWMDGRAIPMRSRQTELRDRYLHGSTPSEGGALPPAYRVPAAR</sequence>
<dbReference type="InterPro" id="IPR032466">
    <property type="entry name" value="Metal_Hydrolase"/>
</dbReference>
<dbReference type="PANTHER" id="PTHR43135:SF3">
    <property type="entry name" value="ALPHA-D-RIBOSE 1-METHYLPHOSPHONATE 5-TRIPHOSPHATE DIPHOSPHATASE"/>
    <property type="match status" value="1"/>
</dbReference>
<dbReference type="InterPro" id="IPR051781">
    <property type="entry name" value="Metallo-dep_Hydrolase"/>
</dbReference>
<accession>A0ABU1W6M9</accession>
<gene>
    <name evidence="4" type="ORF">J2X06_000432</name>
</gene>